<proteinExistence type="predicted"/>
<organism evidence="1 2">
    <name type="scientific">Bythopirellula polymerisocia</name>
    <dbReference type="NCBI Taxonomy" id="2528003"/>
    <lineage>
        <taxon>Bacteria</taxon>
        <taxon>Pseudomonadati</taxon>
        <taxon>Planctomycetota</taxon>
        <taxon>Planctomycetia</taxon>
        <taxon>Pirellulales</taxon>
        <taxon>Lacipirellulaceae</taxon>
        <taxon>Bythopirellula</taxon>
    </lineage>
</organism>
<dbReference type="AlphaFoldDB" id="A0A5C6D1T3"/>
<dbReference type="SUPFAM" id="SSF101386">
    <property type="entry name" value="all-alpha NTP pyrophosphatases"/>
    <property type="match status" value="1"/>
</dbReference>
<dbReference type="PANTHER" id="PTHR46523:SF1">
    <property type="entry name" value="DCTP PYROPHOSPHATASE 1"/>
    <property type="match status" value="1"/>
</dbReference>
<gene>
    <name evidence="1" type="ORF">Pla144_08810</name>
</gene>
<dbReference type="PIRSF" id="PIRSF029826">
    <property type="entry name" value="UCP029826_pph"/>
    <property type="match status" value="1"/>
</dbReference>
<dbReference type="EMBL" id="SJPS01000001">
    <property type="protein sequence ID" value="TWU30095.1"/>
    <property type="molecule type" value="Genomic_DNA"/>
</dbReference>
<sequence>MNDSQTTIADLRELVRQFVDERDWQQFHSPKNLAMALAIEAAELMEHFQWIDLSTSREVSADEDKLTAVGEELADVLSYTLALANSLGIDIATAHRRKMLMNAEKYPADEFRGRFGDKKSLAD</sequence>
<reference evidence="1 2" key="1">
    <citation type="submission" date="2019-02" db="EMBL/GenBank/DDBJ databases">
        <title>Deep-cultivation of Planctomycetes and their phenomic and genomic characterization uncovers novel biology.</title>
        <authorList>
            <person name="Wiegand S."/>
            <person name="Jogler M."/>
            <person name="Boedeker C."/>
            <person name="Pinto D."/>
            <person name="Vollmers J."/>
            <person name="Rivas-Marin E."/>
            <person name="Kohn T."/>
            <person name="Peeters S.H."/>
            <person name="Heuer A."/>
            <person name="Rast P."/>
            <person name="Oberbeckmann S."/>
            <person name="Bunk B."/>
            <person name="Jeske O."/>
            <person name="Meyerdierks A."/>
            <person name="Storesund J.E."/>
            <person name="Kallscheuer N."/>
            <person name="Luecker S."/>
            <person name="Lage O.M."/>
            <person name="Pohl T."/>
            <person name="Merkel B.J."/>
            <person name="Hornburger P."/>
            <person name="Mueller R.-W."/>
            <person name="Bruemmer F."/>
            <person name="Labrenz M."/>
            <person name="Spormann A.M."/>
            <person name="Op Den Camp H."/>
            <person name="Overmann J."/>
            <person name="Amann R."/>
            <person name="Jetten M.S.M."/>
            <person name="Mascher T."/>
            <person name="Medema M.H."/>
            <person name="Devos D.P."/>
            <person name="Kaster A.-K."/>
            <person name="Ovreas L."/>
            <person name="Rohde M."/>
            <person name="Galperin M.Y."/>
            <person name="Jogler C."/>
        </authorList>
    </citation>
    <scope>NUCLEOTIDE SEQUENCE [LARGE SCALE GENOMIC DNA]</scope>
    <source>
        <strain evidence="1 2">Pla144</strain>
    </source>
</reference>
<dbReference type="Gene3D" id="1.10.287.1080">
    <property type="entry name" value="MazG-like"/>
    <property type="match status" value="1"/>
</dbReference>
<dbReference type="OrthoDB" id="9791898at2"/>
<name>A0A5C6D1T3_9BACT</name>
<keyword evidence="2" id="KW-1185">Reference proteome</keyword>
<dbReference type="CDD" id="cd11537">
    <property type="entry name" value="NTP-PPase_RS21-C6_like"/>
    <property type="match status" value="1"/>
</dbReference>
<dbReference type="InterPro" id="IPR052555">
    <property type="entry name" value="dCTP_Pyrophosphatase"/>
</dbReference>
<dbReference type="Proteomes" id="UP000318437">
    <property type="component" value="Unassembled WGS sequence"/>
</dbReference>
<dbReference type="InterPro" id="IPR025984">
    <property type="entry name" value="DCTPP"/>
</dbReference>
<dbReference type="GO" id="GO:0009143">
    <property type="term" value="P:nucleoside triphosphate catabolic process"/>
    <property type="evidence" value="ECO:0007669"/>
    <property type="project" value="InterPro"/>
</dbReference>
<dbReference type="PANTHER" id="PTHR46523">
    <property type="entry name" value="DCTP PYROPHOSPHATASE 1"/>
    <property type="match status" value="1"/>
</dbReference>
<protein>
    <recommendedName>
        <fullName evidence="3">MazG nucleotide pyrophosphohydrolase domain protein</fullName>
    </recommendedName>
</protein>
<comment type="caution">
    <text evidence="1">The sequence shown here is derived from an EMBL/GenBank/DDBJ whole genome shotgun (WGS) entry which is preliminary data.</text>
</comment>
<evidence type="ECO:0000313" key="1">
    <source>
        <dbReference type="EMBL" id="TWU30095.1"/>
    </source>
</evidence>
<evidence type="ECO:0008006" key="3">
    <source>
        <dbReference type="Google" id="ProtNLM"/>
    </source>
</evidence>
<evidence type="ECO:0000313" key="2">
    <source>
        <dbReference type="Proteomes" id="UP000318437"/>
    </source>
</evidence>
<accession>A0A5C6D1T3</accession>
<dbReference type="RefSeq" id="WP_146448029.1">
    <property type="nucleotide sequence ID" value="NZ_SJPS01000001.1"/>
</dbReference>
<dbReference type="GO" id="GO:0047429">
    <property type="term" value="F:nucleoside triphosphate diphosphatase activity"/>
    <property type="evidence" value="ECO:0007669"/>
    <property type="project" value="InterPro"/>
</dbReference>
<dbReference type="Pfam" id="PF12643">
    <property type="entry name" value="MazG-like"/>
    <property type="match status" value="1"/>
</dbReference>